<gene>
    <name evidence="1" type="ORF">GCK32_017854</name>
</gene>
<dbReference type="Proteomes" id="UP001331761">
    <property type="component" value="Unassembled WGS sequence"/>
</dbReference>
<comment type="caution">
    <text evidence="1">The sequence shown here is derived from an EMBL/GenBank/DDBJ whole genome shotgun (WGS) entry which is preliminary data.</text>
</comment>
<keyword evidence="2" id="KW-1185">Reference proteome</keyword>
<protein>
    <submittedName>
        <fullName evidence="1">Uncharacterized protein</fullName>
    </submittedName>
</protein>
<reference evidence="1 2" key="1">
    <citation type="submission" date="2019-10" db="EMBL/GenBank/DDBJ databases">
        <title>Assembly and Annotation for the nematode Trichostrongylus colubriformis.</title>
        <authorList>
            <person name="Martin J."/>
        </authorList>
    </citation>
    <scope>NUCLEOTIDE SEQUENCE [LARGE SCALE GENOMIC DNA]</scope>
    <source>
        <strain evidence="1">G859</strain>
        <tissue evidence="1">Whole worm</tissue>
    </source>
</reference>
<accession>A0AAN8IFG0</accession>
<proteinExistence type="predicted"/>
<name>A0AAN8IFG0_TRICO</name>
<feature type="non-terminal residue" evidence="1">
    <location>
        <position position="1"/>
    </location>
</feature>
<organism evidence="1 2">
    <name type="scientific">Trichostrongylus colubriformis</name>
    <name type="common">Black scour worm</name>
    <dbReference type="NCBI Taxonomy" id="6319"/>
    <lineage>
        <taxon>Eukaryota</taxon>
        <taxon>Metazoa</taxon>
        <taxon>Ecdysozoa</taxon>
        <taxon>Nematoda</taxon>
        <taxon>Chromadorea</taxon>
        <taxon>Rhabditida</taxon>
        <taxon>Rhabditina</taxon>
        <taxon>Rhabditomorpha</taxon>
        <taxon>Strongyloidea</taxon>
        <taxon>Trichostrongylidae</taxon>
        <taxon>Trichostrongylus</taxon>
    </lineage>
</organism>
<evidence type="ECO:0000313" key="1">
    <source>
        <dbReference type="EMBL" id="KAK5971401.1"/>
    </source>
</evidence>
<sequence length="53" mass="6180">VPRRFHLGLYTAGFRGCSSLCVANERCPIWTECIWSWFAEAQPMDAPYHVRYS</sequence>
<dbReference type="EMBL" id="WIXE01017833">
    <property type="protein sequence ID" value="KAK5971401.1"/>
    <property type="molecule type" value="Genomic_DNA"/>
</dbReference>
<dbReference type="AlphaFoldDB" id="A0AAN8IFG0"/>
<evidence type="ECO:0000313" key="2">
    <source>
        <dbReference type="Proteomes" id="UP001331761"/>
    </source>
</evidence>